<name>A0ABW5V3D4_9BACI</name>
<evidence type="ECO:0000256" key="3">
    <source>
        <dbReference type="ARBA" id="ARBA00022723"/>
    </source>
</evidence>
<keyword evidence="2 9" id="KW-0808">Transferase</keyword>
<comment type="catalytic activity">
    <reaction evidence="6 9 10">
        <text>4-methyl-5-(2-phosphooxyethyl)-thiazole + 4-amino-2-methyl-5-(diphosphooxymethyl)pyrimidine + H(+) = thiamine phosphate + diphosphate</text>
        <dbReference type="Rhea" id="RHEA:22328"/>
        <dbReference type="ChEBI" id="CHEBI:15378"/>
        <dbReference type="ChEBI" id="CHEBI:33019"/>
        <dbReference type="ChEBI" id="CHEBI:37575"/>
        <dbReference type="ChEBI" id="CHEBI:57841"/>
        <dbReference type="ChEBI" id="CHEBI:58296"/>
        <dbReference type="EC" id="2.5.1.3"/>
    </reaction>
</comment>
<evidence type="ECO:0000256" key="6">
    <source>
        <dbReference type="ARBA" id="ARBA00047334"/>
    </source>
</evidence>
<feature type="binding site" evidence="9">
    <location>
        <position position="108"/>
    </location>
    <ligand>
        <name>4-amino-2-methyl-5-(diphosphooxymethyl)pyrimidine</name>
        <dbReference type="ChEBI" id="CHEBI:57841"/>
    </ligand>
</feature>
<evidence type="ECO:0000256" key="2">
    <source>
        <dbReference type="ARBA" id="ARBA00022679"/>
    </source>
</evidence>
<comment type="cofactor">
    <cofactor evidence="9">
        <name>Mg(2+)</name>
        <dbReference type="ChEBI" id="CHEBI:18420"/>
    </cofactor>
    <text evidence="9">Binds 1 Mg(2+) ion per subunit.</text>
</comment>
<keyword evidence="3 9" id="KW-0479">Metal-binding</keyword>
<keyword evidence="5 9" id="KW-0784">Thiamine biosynthesis</keyword>
<feature type="domain" description="Thiamine phosphate synthase/TenI" evidence="12">
    <location>
        <begin position="6"/>
        <end position="189"/>
    </location>
</feature>
<dbReference type="EC" id="2.5.1.3" evidence="9"/>
<reference evidence="14" key="1">
    <citation type="journal article" date="2019" name="Int. J. Syst. Evol. Microbiol.">
        <title>The Global Catalogue of Microorganisms (GCM) 10K type strain sequencing project: providing services to taxonomists for standard genome sequencing and annotation.</title>
        <authorList>
            <consortium name="The Broad Institute Genomics Platform"/>
            <consortium name="The Broad Institute Genome Sequencing Center for Infectious Disease"/>
            <person name="Wu L."/>
            <person name="Ma J."/>
        </authorList>
    </citation>
    <scope>NUCLEOTIDE SEQUENCE [LARGE SCALE GENOMIC DNA]</scope>
    <source>
        <strain evidence="14">TISTR 1535</strain>
    </source>
</reference>
<proteinExistence type="inferred from homology"/>
<dbReference type="Proteomes" id="UP001597502">
    <property type="component" value="Unassembled WGS sequence"/>
</dbReference>
<evidence type="ECO:0000256" key="10">
    <source>
        <dbReference type="RuleBase" id="RU003826"/>
    </source>
</evidence>
<keyword evidence="4 9" id="KW-0460">Magnesium</keyword>
<dbReference type="NCBIfam" id="TIGR00693">
    <property type="entry name" value="thiE"/>
    <property type="match status" value="1"/>
</dbReference>
<evidence type="ECO:0000256" key="1">
    <source>
        <dbReference type="ARBA" id="ARBA00005165"/>
    </source>
</evidence>
<dbReference type="PANTHER" id="PTHR20857:SF15">
    <property type="entry name" value="THIAMINE-PHOSPHATE SYNTHASE"/>
    <property type="match status" value="1"/>
</dbReference>
<protein>
    <recommendedName>
        <fullName evidence="9">Thiamine-phosphate synthase</fullName>
        <shortName evidence="9">TP synthase</shortName>
        <shortName evidence="9">TPS</shortName>
        <ecNumber evidence="9">2.5.1.3</ecNumber>
    </recommendedName>
    <alternativeName>
        <fullName evidence="9">Thiamine-phosphate pyrophosphorylase</fullName>
        <shortName evidence="9">TMP pyrophosphorylase</shortName>
        <shortName evidence="9">TMP-PPase</shortName>
    </alternativeName>
</protein>
<accession>A0ABW5V3D4</accession>
<organism evidence="13 14">
    <name type="scientific">Lentibacillus juripiscarius</name>
    <dbReference type="NCBI Taxonomy" id="257446"/>
    <lineage>
        <taxon>Bacteria</taxon>
        <taxon>Bacillati</taxon>
        <taxon>Bacillota</taxon>
        <taxon>Bacilli</taxon>
        <taxon>Bacillales</taxon>
        <taxon>Bacillaceae</taxon>
        <taxon>Lentibacillus</taxon>
    </lineage>
</organism>
<dbReference type="GO" id="GO:0004789">
    <property type="term" value="F:thiamine-phosphate diphosphorylase activity"/>
    <property type="evidence" value="ECO:0007669"/>
    <property type="project" value="UniProtKB-EC"/>
</dbReference>
<dbReference type="Pfam" id="PF02581">
    <property type="entry name" value="TMP-TENI"/>
    <property type="match status" value="1"/>
</dbReference>
<feature type="binding site" evidence="9">
    <location>
        <position position="166"/>
    </location>
    <ligand>
        <name>2-[(2R,5Z)-2-carboxy-4-methylthiazol-5(2H)-ylidene]ethyl phosphate</name>
        <dbReference type="ChEBI" id="CHEBI:62899"/>
    </ligand>
</feature>
<evidence type="ECO:0000256" key="7">
    <source>
        <dbReference type="ARBA" id="ARBA00047851"/>
    </source>
</evidence>
<comment type="catalytic activity">
    <reaction evidence="7 9 10">
        <text>2-(2-carboxy-4-methylthiazol-5-yl)ethyl phosphate + 4-amino-2-methyl-5-(diphosphooxymethyl)pyrimidine + 2 H(+) = thiamine phosphate + CO2 + diphosphate</text>
        <dbReference type="Rhea" id="RHEA:47848"/>
        <dbReference type="ChEBI" id="CHEBI:15378"/>
        <dbReference type="ChEBI" id="CHEBI:16526"/>
        <dbReference type="ChEBI" id="CHEBI:33019"/>
        <dbReference type="ChEBI" id="CHEBI:37575"/>
        <dbReference type="ChEBI" id="CHEBI:57841"/>
        <dbReference type="ChEBI" id="CHEBI:62890"/>
        <dbReference type="EC" id="2.5.1.3"/>
    </reaction>
</comment>
<dbReference type="Gene3D" id="3.20.20.70">
    <property type="entry name" value="Aldolase class I"/>
    <property type="match status" value="1"/>
</dbReference>
<dbReference type="InterPro" id="IPR022998">
    <property type="entry name" value="ThiamineP_synth_TenI"/>
</dbReference>
<evidence type="ECO:0000256" key="4">
    <source>
        <dbReference type="ARBA" id="ARBA00022842"/>
    </source>
</evidence>
<feature type="binding site" evidence="9">
    <location>
        <position position="90"/>
    </location>
    <ligand>
        <name>Mg(2+)</name>
        <dbReference type="ChEBI" id="CHEBI:18420"/>
    </ligand>
</feature>
<feature type="binding site" evidence="9">
    <location>
        <position position="137"/>
    </location>
    <ligand>
        <name>4-amino-2-methyl-5-(diphosphooxymethyl)pyrimidine</name>
        <dbReference type="ChEBI" id="CHEBI:57841"/>
    </ligand>
</feature>
<dbReference type="RefSeq" id="WP_382390981.1">
    <property type="nucleotide sequence ID" value="NZ_JBHUNA010000005.1"/>
</dbReference>
<evidence type="ECO:0000313" key="13">
    <source>
        <dbReference type="EMBL" id="MFD2759965.1"/>
    </source>
</evidence>
<evidence type="ECO:0000256" key="9">
    <source>
        <dbReference type="HAMAP-Rule" id="MF_00097"/>
    </source>
</evidence>
<feature type="binding site" evidence="9">
    <location>
        <position position="70"/>
    </location>
    <ligand>
        <name>4-amino-2-methyl-5-(diphosphooxymethyl)pyrimidine</name>
        <dbReference type="ChEBI" id="CHEBI:57841"/>
    </ligand>
</feature>
<comment type="pathway">
    <text evidence="1 9 11">Cofactor biosynthesis; thiamine diphosphate biosynthesis; thiamine phosphate from 4-amino-2-methyl-5-diphosphomethylpyrimidine and 4-methyl-5-(2-phosphoethyl)-thiazole: step 1/1.</text>
</comment>
<dbReference type="EMBL" id="JBHUNA010000005">
    <property type="protein sequence ID" value="MFD2759965.1"/>
    <property type="molecule type" value="Genomic_DNA"/>
</dbReference>
<comment type="caution">
    <text evidence="13">The sequence shown here is derived from an EMBL/GenBank/DDBJ whole genome shotgun (WGS) entry which is preliminary data.</text>
</comment>
<dbReference type="InterPro" id="IPR034291">
    <property type="entry name" value="TMP_synthase"/>
</dbReference>
<evidence type="ECO:0000256" key="5">
    <source>
        <dbReference type="ARBA" id="ARBA00022977"/>
    </source>
</evidence>
<dbReference type="InterPro" id="IPR036206">
    <property type="entry name" value="ThiamineP_synth_sf"/>
</dbReference>
<comment type="function">
    <text evidence="9">Condenses 4-methyl-5-(beta-hydroxyethyl)thiazole monophosphate (THZ-P) and 2-methyl-4-amino-5-hydroxymethyl pyrimidine pyrophosphate (HMP-PP) to form thiamine monophosphate (TMP).</text>
</comment>
<feature type="binding site" evidence="9">
    <location>
        <position position="71"/>
    </location>
    <ligand>
        <name>Mg(2+)</name>
        <dbReference type="ChEBI" id="CHEBI:18420"/>
    </ligand>
</feature>
<feature type="binding site" evidence="9">
    <location>
        <begin position="134"/>
        <end position="136"/>
    </location>
    <ligand>
        <name>2-[(2R,5Z)-2-carboxy-4-methylthiazol-5(2H)-ylidene]ethyl phosphate</name>
        <dbReference type="ChEBI" id="CHEBI:62899"/>
    </ligand>
</feature>
<feature type="binding site" evidence="9">
    <location>
        <begin position="35"/>
        <end position="39"/>
    </location>
    <ligand>
        <name>4-amino-2-methyl-5-(diphosphooxymethyl)pyrimidine</name>
        <dbReference type="ChEBI" id="CHEBI:57841"/>
    </ligand>
</feature>
<feature type="binding site" evidence="9">
    <location>
        <begin position="186"/>
        <end position="187"/>
    </location>
    <ligand>
        <name>2-[(2R,5Z)-2-carboxy-4-methylthiazol-5(2H)-ylidene]ethyl phosphate</name>
        <dbReference type="ChEBI" id="CHEBI:62899"/>
    </ligand>
</feature>
<sequence length="202" mass="21914">MNLRKYFIMGSQNCNRRDPADILNEAANAGITAFQFREKGKGSLSGQDKRKLGYKLRDICTRHHVLFFVNDDIELAEALDADGVHVGQDDMPLEKLREIFPDKIIGLSVSKQNEADNSPIQLADYLGAGPVFATSTKDDAKQAVSPDWITTLKRHYPGMPIVGIGGITDRNAATVMNAGADGVAVISAITKADDIKAAVENL</sequence>
<evidence type="ECO:0000256" key="8">
    <source>
        <dbReference type="ARBA" id="ARBA00047883"/>
    </source>
</evidence>
<dbReference type="CDD" id="cd00564">
    <property type="entry name" value="TMP_TenI"/>
    <property type="match status" value="1"/>
</dbReference>
<gene>
    <name evidence="9 13" type="primary">thiE</name>
    <name evidence="13" type="ORF">ACFSUO_03070</name>
</gene>
<dbReference type="SUPFAM" id="SSF51391">
    <property type="entry name" value="Thiamin phosphate synthase"/>
    <property type="match status" value="1"/>
</dbReference>
<dbReference type="HAMAP" id="MF_00097">
    <property type="entry name" value="TMP_synthase"/>
    <property type="match status" value="1"/>
</dbReference>
<evidence type="ECO:0000256" key="11">
    <source>
        <dbReference type="RuleBase" id="RU004253"/>
    </source>
</evidence>
<comment type="catalytic activity">
    <reaction evidence="8 9 10">
        <text>2-[(2R,5Z)-2-carboxy-4-methylthiazol-5(2H)-ylidene]ethyl phosphate + 4-amino-2-methyl-5-(diphosphooxymethyl)pyrimidine + 2 H(+) = thiamine phosphate + CO2 + diphosphate</text>
        <dbReference type="Rhea" id="RHEA:47844"/>
        <dbReference type="ChEBI" id="CHEBI:15378"/>
        <dbReference type="ChEBI" id="CHEBI:16526"/>
        <dbReference type="ChEBI" id="CHEBI:33019"/>
        <dbReference type="ChEBI" id="CHEBI:37575"/>
        <dbReference type="ChEBI" id="CHEBI:57841"/>
        <dbReference type="ChEBI" id="CHEBI:62899"/>
        <dbReference type="EC" id="2.5.1.3"/>
    </reaction>
</comment>
<dbReference type="InterPro" id="IPR013785">
    <property type="entry name" value="Aldolase_TIM"/>
</dbReference>
<evidence type="ECO:0000313" key="14">
    <source>
        <dbReference type="Proteomes" id="UP001597502"/>
    </source>
</evidence>
<dbReference type="PANTHER" id="PTHR20857">
    <property type="entry name" value="THIAMINE-PHOSPHATE PYROPHOSPHORYLASE"/>
    <property type="match status" value="1"/>
</dbReference>
<comment type="similarity">
    <text evidence="9 10">Belongs to the thiamine-phosphate synthase family.</text>
</comment>
<evidence type="ECO:0000259" key="12">
    <source>
        <dbReference type="Pfam" id="PF02581"/>
    </source>
</evidence>
<keyword evidence="14" id="KW-1185">Reference proteome</keyword>